<gene>
    <name evidence="2" type="ORF">EOE66_19440</name>
</gene>
<feature type="chain" id="PRO_5019368123" description="IPT/TIG domain-containing protein" evidence="1">
    <location>
        <begin position="23"/>
        <end position="109"/>
    </location>
</feature>
<dbReference type="Proteomes" id="UP000285575">
    <property type="component" value="Unassembled WGS sequence"/>
</dbReference>
<evidence type="ECO:0000313" key="3">
    <source>
        <dbReference type="Proteomes" id="UP000285575"/>
    </source>
</evidence>
<dbReference type="EMBL" id="SACR01000006">
    <property type="protein sequence ID" value="RVU43837.1"/>
    <property type="molecule type" value="Genomic_DNA"/>
</dbReference>
<keyword evidence="1" id="KW-0732">Signal</keyword>
<feature type="signal peptide" evidence="1">
    <location>
        <begin position="1"/>
        <end position="22"/>
    </location>
</feature>
<reference evidence="2 3" key="1">
    <citation type="submission" date="2019-01" db="EMBL/GenBank/DDBJ databases">
        <authorList>
            <person name="Chen W.-M."/>
        </authorList>
    </citation>
    <scope>NUCLEOTIDE SEQUENCE [LARGE SCALE GENOMIC DNA]</scope>
    <source>
        <strain evidence="2 3">KYPY4</strain>
    </source>
</reference>
<dbReference type="AlphaFoldDB" id="A0A437RAX4"/>
<evidence type="ECO:0000313" key="2">
    <source>
        <dbReference type="EMBL" id="RVU43837.1"/>
    </source>
</evidence>
<comment type="caution">
    <text evidence="2">The sequence shown here is derived from an EMBL/GenBank/DDBJ whole genome shotgun (WGS) entry which is preliminary data.</text>
</comment>
<keyword evidence="3" id="KW-1185">Reference proteome</keyword>
<accession>A0A437RAX4</accession>
<evidence type="ECO:0008006" key="4">
    <source>
        <dbReference type="Google" id="ProtNLM"/>
    </source>
</evidence>
<proteinExistence type="predicted"/>
<protein>
    <recommendedName>
        <fullName evidence="4">IPT/TIG domain-containing protein</fullName>
    </recommendedName>
</protein>
<evidence type="ECO:0000256" key="1">
    <source>
        <dbReference type="SAM" id="SignalP"/>
    </source>
</evidence>
<sequence>MSFLKLRRVVWATLFVCGTAMAAPHASVPSVATVGRPVAVTGGGFNPGALISVRVTAPGDTVSMAAVVVAADGSLTHTLVVAQDGAHRVQLLLADGSAATPELLFHATR</sequence>
<organism evidence="2 3">
    <name type="scientific">Rubrivivax rivuli</name>
    <dbReference type="NCBI Taxonomy" id="1862385"/>
    <lineage>
        <taxon>Bacteria</taxon>
        <taxon>Pseudomonadati</taxon>
        <taxon>Pseudomonadota</taxon>
        <taxon>Betaproteobacteria</taxon>
        <taxon>Burkholderiales</taxon>
        <taxon>Sphaerotilaceae</taxon>
        <taxon>Rubrivivax</taxon>
    </lineage>
</organism>
<name>A0A437RAX4_9BURK</name>